<reference evidence="2" key="1">
    <citation type="submission" date="2015-12" db="EMBL/GenBank/DDBJ databases">
        <title>De novo transcriptome assembly of four potential Pierce s Disease insect vectors from Arizona vineyards.</title>
        <authorList>
            <person name="Tassone E.E."/>
        </authorList>
    </citation>
    <scope>NUCLEOTIDE SEQUENCE</scope>
</reference>
<keyword evidence="1" id="KW-0472">Membrane</keyword>
<evidence type="ECO:0000256" key="1">
    <source>
        <dbReference type="SAM" id="Phobius"/>
    </source>
</evidence>
<keyword evidence="1" id="KW-0812">Transmembrane</keyword>
<name>A0A1B6C8G3_9HEMI</name>
<sequence>PLDSTETTDIKMIDVSDMDKSERSLKLLQLLPDTQYLICVFGLGNWELFRKKNASADHSILLEDSQTTKCAEVRTLDSQGGEFSERKVGSVLTRRLGLIIGTCLGFAVFLVLVSTLGYMKFKKQREVSKRAEAAITQDYS</sequence>
<gene>
    <name evidence="2" type="ORF">g.2852</name>
</gene>
<keyword evidence="1" id="KW-1133">Transmembrane helix</keyword>
<organism evidence="2">
    <name type="scientific">Clastoptera arizonana</name>
    <name type="common">Arizona spittle bug</name>
    <dbReference type="NCBI Taxonomy" id="38151"/>
    <lineage>
        <taxon>Eukaryota</taxon>
        <taxon>Metazoa</taxon>
        <taxon>Ecdysozoa</taxon>
        <taxon>Arthropoda</taxon>
        <taxon>Hexapoda</taxon>
        <taxon>Insecta</taxon>
        <taxon>Pterygota</taxon>
        <taxon>Neoptera</taxon>
        <taxon>Paraneoptera</taxon>
        <taxon>Hemiptera</taxon>
        <taxon>Auchenorrhyncha</taxon>
        <taxon>Cercopoidea</taxon>
        <taxon>Clastopteridae</taxon>
        <taxon>Clastoptera</taxon>
    </lineage>
</organism>
<dbReference type="AlphaFoldDB" id="A0A1B6C8G3"/>
<accession>A0A1B6C8G3</accession>
<feature type="transmembrane region" description="Helical" evidence="1">
    <location>
        <begin position="96"/>
        <end position="119"/>
    </location>
</feature>
<protein>
    <submittedName>
        <fullName evidence="2">Uncharacterized protein</fullName>
    </submittedName>
</protein>
<proteinExistence type="predicted"/>
<evidence type="ECO:0000313" key="2">
    <source>
        <dbReference type="EMBL" id="JAS09724.1"/>
    </source>
</evidence>
<dbReference type="EMBL" id="GEDC01027574">
    <property type="protein sequence ID" value="JAS09724.1"/>
    <property type="molecule type" value="Transcribed_RNA"/>
</dbReference>
<feature type="non-terminal residue" evidence="2">
    <location>
        <position position="140"/>
    </location>
</feature>
<feature type="non-terminal residue" evidence="2">
    <location>
        <position position="1"/>
    </location>
</feature>